<feature type="region of interest" description="Disordered" evidence="1">
    <location>
        <begin position="1612"/>
        <end position="1637"/>
    </location>
</feature>
<feature type="region of interest" description="Disordered" evidence="1">
    <location>
        <begin position="1657"/>
        <end position="1691"/>
    </location>
</feature>
<feature type="region of interest" description="Disordered" evidence="1">
    <location>
        <begin position="72"/>
        <end position="93"/>
    </location>
</feature>
<protein>
    <submittedName>
        <fullName evidence="2">Uncharacterized protein</fullName>
    </submittedName>
</protein>
<name>A0A2T9YQL5_9FUNG</name>
<feature type="compositionally biased region" description="Polar residues" evidence="1">
    <location>
        <begin position="1895"/>
        <end position="1904"/>
    </location>
</feature>
<evidence type="ECO:0000256" key="1">
    <source>
        <dbReference type="SAM" id="MobiDB-lite"/>
    </source>
</evidence>
<dbReference type="STRING" id="61424.A0A2T9YQL5"/>
<feature type="compositionally biased region" description="Basic and acidic residues" evidence="1">
    <location>
        <begin position="1612"/>
        <end position="1621"/>
    </location>
</feature>
<comment type="caution">
    <text evidence="2">The sequence shown here is derived from an EMBL/GenBank/DDBJ whole genome shotgun (WGS) entry which is preliminary data.</text>
</comment>
<evidence type="ECO:0000313" key="2">
    <source>
        <dbReference type="EMBL" id="PVU94627.1"/>
    </source>
</evidence>
<feature type="region of interest" description="Disordered" evidence="1">
    <location>
        <begin position="2670"/>
        <end position="2690"/>
    </location>
</feature>
<dbReference type="PROSITE" id="PS51450">
    <property type="entry name" value="LRR"/>
    <property type="match status" value="1"/>
</dbReference>
<feature type="region of interest" description="Disordered" evidence="1">
    <location>
        <begin position="318"/>
        <end position="352"/>
    </location>
</feature>
<organism evidence="2 3">
    <name type="scientific">Furculomyces boomerangus</name>
    <dbReference type="NCBI Taxonomy" id="61424"/>
    <lineage>
        <taxon>Eukaryota</taxon>
        <taxon>Fungi</taxon>
        <taxon>Fungi incertae sedis</taxon>
        <taxon>Zoopagomycota</taxon>
        <taxon>Kickxellomycotina</taxon>
        <taxon>Harpellomycetes</taxon>
        <taxon>Harpellales</taxon>
        <taxon>Harpellaceae</taxon>
        <taxon>Furculomyces</taxon>
    </lineage>
</organism>
<dbReference type="SUPFAM" id="SSF52075">
    <property type="entry name" value="Outer arm dynein light chain 1"/>
    <property type="match status" value="1"/>
</dbReference>
<dbReference type="OrthoDB" id="676979at2759"/>
<reference evidence="2 3" key="1">
    <citation type="journal article" date="2018" name="MBio">
        <title>Comparative Genomics Reveals the Core Gene Toolbox for the Fungus-Insect Symbiosis.</title>
        <authorList>
            <person name="Wang Y."/>
            <person name="Stata M."/>
            <person name="Wang W."/>
            <person name="Stajich J.E."/>
            <person name="White M.M."/>
            <person name="Moncalvo J.M."/>
        </authorList>
    </citation>
    <scope>NUCLEOTIDE SEQUENCE [LARGE SCALE GENOMIC DNA]</scope>
    <source>
        <strain evidence="2 3">AUS-77-4</strain>
    </source>
</reference>
<feature type="region of interest" description="Disordered" evidence="1">
    <location>
        <begin position="2217"/>
        <end position="2244"/>
    </location>
</feature>
<dbReference type="EMBL" id="MBFT01000237">
    <property type="protein sequence ID" value="PVU94627.1"/>
    <property type="molecule type" value="Genomic_DNA"/>
</dbReference>
<feature type="compositionally biased region" description="Basic and acidic residues" evidence="1">
    <location>
        <begin position="1976"/>
        <end position="2000"/>
    </location>
</feature>
<keyword evidence="3" id="KW-1185">Reference proteome</keyword>
<proteinExistence type="predicted"/>
<sequence length="2776" mass="312280">MDDLIKSINLMHEISQELKKNSDSILNFAFSNSEFEYNKIPTNLQKETIFKKDFTFQNSILEKLKFSNVPTISSSDSQNLHQNSKTSSKTKSTQNGFMNLFGLFSSSNQSSLDTFGMPKSTIEKKKLSSSSKHTFPIEHNLLFAPNLNEIRFSALTDLQKKLIAIQQRAERLVKPPILSNQESAINANQENNISPNLDWFSSLFISKTSNRKAIILTVSELIHLEKAFRLFGYVDNEGFPSNAALAYIGSSSHNFSPNPTENFETRETSSVDYLHLRKAYKSSIKSESLNIHNSKDTHIHGSHIDALSFKDQNDVENTSLGSPLISKDPETQNSHKETGTSQFRSSSSFSENSDNLEFTISPIGYSQQLLDSSEISGEYKKATGKSLDTARESAWYLLTSLFANAKSLVIDGSDIPLTNTSAFLSWFPLVQYIQLIDINCKKLIGFSEQCEKRIKVIVLRASTRCLSSNPQLYLDSFFESNIHFKNLVLLDLGFNQKSVLNFLFCKQKQFHEKQKKQLTVLEDNTVAIQINSKLFPIEDRFSNLTRLSLQNCSLLTVPTQLRNFYLLDWIDLSYNKISNVDDIGLILGKITKLDLSWNNLEQVSGISKLVALEFLNVQANLIKSTGSIISLRYMPVLGDIWLSGNPLTFFKDTWKPEIFKAFEVRDIELRINGDLPSPVELKLMMRIPVPAFDLNTKPISILNNAGSAKKVSKSHVFHTKRTTKRPKRVSISGCSLNGDSVNSLGIISEELTNTDGTVLSRSYINEAHNRQSDLSTAENISNLGMMSINDNTVNGDISNNLNDKEIFNSSKLVNVGSPINEKSTELQKKLEFMRMEVGPSWLKVFTELQYQNALDDTVESNRKLSTELLQITSKNLENLPNTPESNSRKGTKDKLASYKNSLKEFSAKNEKTSIDEPESPIPLEKNFESLIQNNKHTRKNTSTPDIDDTVLPEFLFPQKNRVHSKLNRSKTVIEKQISKLNMLDSTKPSKIVYSTTIDEDPIKNEGTKDLKKNFSEVSEKKGSGFNSEKKIDKNTITTEIINTPKNKESGLTENTGAETVNEGIPIENETPELKNVNHREIPTLDVQASWYKIEMNKFNVKNKHENVNNDEKQKNIRNINPGSIDGRIRMVRKSFKTTKFGIYKRKKSLEIGEPNIPKEGRVENSSSFSDKLLVLLEKSDDTDNRKSLNHLIDLSLDDDISCIGQDIIGYFPVSDLVKVQKIEFNGQLENIETETHSFCFEFKSDKYSHPEWLYVRFSSTSKNLNLAQILETDENQNIDSKNEFKNNSETETNEKVEQESTESKDFGFIDENKILETLNDMIESVEKEQICGDSRYKKTTCLSCGWIGISDPAYHLMEDIISGESHESHELKDCEASEDKNRIFSFVKFISSPVCGNCKLKYLVESDESEQSNFTSSKHKRISSSGNDDFLGRKTTKNIVNNNNSAAPYYLNSLDNFSSDKKCLDSTIPSFITSGSFINPSPKALESESLSEEISLNKNDTSLTKLLGTKTQPVEVSMIQNPTNLSLGNALIRCYNNLVKDQSRMVFPPRFNNAKLLKNRNKLDDLPRIGLPLQKLTSSIKLMMDLMVFNEKDEKLVQWASSGILQQKKQLEMKSAKDLTDNPKSSTSKPNENQGQNERKRFSAFLFGSTGNVVNNKTQIDNSRFPNDSTAKDDNLNIGNDSGQSKKPTSFEKVLEPELSEKPAYLALSTLNIYIFAPNQAYWDLVGQSITNDNCEASMENCSKEILNGKDSNILNENTENVASNQGLDSKVAKSNFVANTTNTPNVFSKKSGGTVGKKPKKRALDLALKTIEFNPHLYLDLTQVIPLSKIKKFDVGPNRQYLVLHFDLFSDPSLDVDRLLENDNQIDSSKSFSKSSSSDIDSSVTQVEPIDTSKPVQSQLDSTNLDKTQKAGLWYLPYLPGLSRISQSDSKQDQDPPKDITSNTPDLNDFSAVDDNLPLEVETAGTTILEKYDKQECTESDHKDGSSVESKKKLGKNDTADSNIISKLDDTQPNQDEQYSNIVETSKDIENNFVTESNNSKNLEENPTLQAEKDLENLENLGDYSESVRNLNREKTNAHSLTENDSCTRCNNLVSKRNIEKIINEWKGESLDTGKMHCSIVLMIRDKLICSDWLDNLQEIFYYKYQKYAEQEKSTETETTKIQRKNPNILQPDEVPLPPSKLINHDVEWAMHHLKNQVFLSEKTFSKLQYQSESHASVDGNQTNNLSKKINDEKTKTGCSSSTSGIDDMSNISNTNNVSKSELFYRDIKGKGKVSILNNTSRLIPNFCELDNFCFGDKSGFDLVDGASSKDIVVDKVTYDFLKLYFCVGWLPSYITYLNEQKGSHNSGKVGLKQHETSQCCLPVFGDEGVYKGNSAPIGIFPRTVVATGQFIYLVRERLDVWPPNASNLLEFYKKYQLTKPPTIVSSDPQNYDPVKTMISYLNRTTDTMFSPITFFTNKMSPFQIPQNKFKLLGSDDKTSPETSSSQPKGDVNCNTMENEISAVVESPTVKSVKSKGYIGKAEKENITKNEAGVVGNHNNSRVEFEKLESVFWAADIVRQYDVVERICPILSIDSVTVAIVGSFVLPWDGKNPSFNDHNDHTDKESLDNSYTANTCGYASKGVCLSEILDDKEMNSLYGCSGAGWEALVIIEFDPKHILELSSHKDSFVDTVSNSPKPPPLPQRPSTNNSDVYVKADSNVKDLVEKEGSDTSGQIADNVLNVGKQKDEAMERVKWKLFFSTVSSAVEFSESVLGLVKKVTNGEREITPFQIYNLY</sequence>
<dbReference type="InterPro" id="IPR032675">
    <property type="entry name" value="LRR_dom_sf"/>
</dbReference>
<feature type="compositionally biased region" description="Low complexity" evidence="1">
    <location>
        <begin position="1868"/>
        <end position="1884"/>
    </location>
</feature>
<feature type="compositionally biased region" description="Basic and acidic residues" evidence="1">
    <location>
        <begin position="327"/>
        <end position="338"/>
    </location>
</feature>
<feature type="compositionally biased region" description="Polar residues" evidence="1">
    <location>
        <begin position="2482"/>
        <end position="2495"/>
    </location>
</feature>
<feature type="compositionally biased region" description="Polar residues" evidence="1">
    <location>
        <begin position="1657"/>
        <end position="1669"/>
    </location>
</feature>
<dbReference type="InterPro" id="IPR001611">
    <property type="entry name" value="Leu-rich_rpt"/>
</dbReference>
<feature type="compositionally biased region" description="Low complexity" evidence="1">
    <location>
        <begin position="341"/>
        <end position="352"/>
    </location>
</feature>
<evidence type="ECO:0000313" key="3">
    <source>
        <dbReference type="Proteomes" id="UP000245699"/>
    </source>
</evidence>
<accession>A0A2T9YQL5</accession>
<dbReference type="Gene3D" id="3.80.10.10">
    <property type="entry name" value="Ribonuclease Inhibitor"/>
    <property type="match status" value="1"/>
</dbReference>
<feature type="compositionally biased region" description="Low complexity" evidence="1">
    <location>
        <begin position="84"/>
        <end position="93"/>
    </location>
</feature>
<feature type="compositionally biased region" description="Polar residues" evidence="1">
    <location>
        <begin position="1677"/>
        <end position="1688"/>
    </location>
</feature>
<gene>
    <name evidence="2" type="ORF">BB559_002957</name>
</gene>
<feature type="region of interest" description="Disordered" evidence="1">
    <location>
        <begin position="1976"/>
        <end position="2017"/>
    </location>
</feature>
<dbReference type="Proteomes" id="UP000245699">
    <property type="component" value="Unassembled WGS sequence"/>
</dbReference>
<feature type="compositionally biased region" description="Polar residues" evidence="1">
    <location>
        <begin position="2001"/>
        <end position="2017"/>
    </location>
</feature>
<feature type="compositionally biased region" description="Basic and acidic residues" evidence="1">
    <location>
        <begin position="1280"/>
        <end position="1302"/>
    </location>
</feature>
<feature type="region of interest" description="Disordered" evidence="1">
    <location>
        <begin position="2475"/>
        <end position="2495"/>
    </location>
</feature>
<feature type="region of interest" description="Disordered" evidence="1">
    <location>
        <begin position="1868"/>
        <end position="1904"/>
    </location>
</feature>
<feature type="compositionally biased region" description="Polar residues" evidence="1">
    <location>
        <begin position="72"/>
        <end position="83"/>
    </location>
</feature>
<feature type="compositionally biased region" description="Polar residues" evidence="1">
    <location>
        <begin position="1622"/>
        <end position="1636"/>
    </location>
</feature>
<feature type="region of interest" description="Disordered" evidence="1">
    <location>
        <begin position="1277"/>
        <end position="1302"/>
    </location>
</feature>
<feature type="compositionally biased region" description="Polar residues" evidence="1">
    <location>
        <begin position="2217"/>
        <end position="2229"/>
    </location>
</feature>
<feature type="region of interest" description="Disordered" evidence="1">
    <location>
        <begin position="1926"/>
        <end position="1958"/>
    </location>
</feature>